<sequence>MPSGRLRDRTPRSMLADRQLNGGGITPAHDRFDDEDVNRLRVALGRIARRVDRRTTGAGGLTRSQFSILATVARRETVGVRELAEIEGLNPTMLSRMLGKLEDAGLLTRSPDPDDKRVVRAHITEAGARTFADLRRMRTAVFTEHLAELSSDRLHALHDALPALEALAEQMCRRSAEERR</sequence>
<feature type="compositionally biased region" description="Basic and acidic residues" evidence="4">
    <location>
        <begin position="1"/>
        <end position="11"/>
    </location>
</feature>
<keyword evidence="3" id="KW-0804">Transcription</keyword>
<dbReference type="Pfam" id="PF01047">
    <property type="entry name" value="MarR"/>
    <property type="match status" value="1"/>
</dbReference>
<dbReference type="InterPro" id="IPR000835">
    <property type="entry name" value="HTH_MarR-typ"/>
</dbReference>
<dbReference type="AlphaFoldDB" id="A0A098BJ47"/>
<dbReference type="PANTHER" id="PTHR39515:SF2">
    <property type="entry name" value="HTH-TYPE TRANSCRIPTIONAL REGULATOR RV0880"/>
    <property type="match status" value="1"/>
</dbReference>
<reference evidence="6 7" key="1">
    <citation type="journal article" date="2014" name="Genome Announc.">
        <title>Draft Genome Sequence of Propane- and Butane-Oxidizing Actinobacterium Rhodococcus ruber IEGM 231.</title>
        <authorList>
            <person name="Ivshina I.B."/>
            <person name="Kuyukina M.S."/>
            <person name="Krivoruchko A.V."/>
            <person name="Barbe V."/>
            <person name="Fischer C."/>
        </authorList>
    </citation>
    <scope>NUCLEOTIDE SEQUENCE [LARGE SCALE GENOMIC DNA]</scope>
</reference>
<feature type="region of interest" description="Disordered" evidence="4">
    <location>
        <begin position="1"/>
        <end position="29"/>
    </location>
</feature>
<dbReference type="Gene3D" id="1.10.10.10">
    <property type="entry name" value="Winged helix-like DNA-binding domain superfamily/Winged helix DNA-binding domain"/>
    <property type="match status" value="1"/>
</dbReference>
<dbReference type="Proteomes" id="UP000042997">
    <property type="component" value="Unassembled WGS sequence"/>
</dbReference>
<dbReference type="GO" id="GO:0003677">
    <property type="term" value="F:DNA binding"/>
    <property type="evidence" value="ECO:0007669"/>
    <property type="project" value="UniProtKB-KW"/>
</dbReference>
<dbReference type="InterPro" id="IPR023187">
    <property type="entry name" value="Tscrpt_reg_MarR-type_CS"/>
</dbReference>
<dbReference type="InterPro" id="IPR052526">
    <property type="entry name" value="HTH-type_Bedaq_tolerance"/>
</dbReference>
<dbReference type="eggNOG" id="COG1846">
    <property type="taxonomic scope" value="Bacteria"/>
</dbReference>
<name>A0A098BJ47_9NOCA</name>
<dbReference type="PANTHER" id="PTHR39515">
    <property type="entry name" value="CONSERVED PROTEIN"/>
    <property type="match status" value="1"/>
</dbReference>
<dbReference type="GO" id="GO:0003700">
    <property type="term" value="F:DNA-binding transcription factor activity"/>
    <property type="evidence" value="ECO:0007669"/>
    <property type="project" value="InterPro"/>
</dbReference>
<evidence type="ECO:0000256" key="1">
    <source>
        <dbReference type="ARBA" id="ARBA00023015"/>
    </source>
</evidence>
<evidence type="ECO:0000313" key="7">
    <source>
        <dbReference type="Proteomes" id="UP000042997"/>
    </source>
</evidence>
<evidence type="ECO:0000259" key="5">
    <source>
        <dbReference type="PROSITE" id="PS50995"/>
    </source>
</evidence>
<feature type="domain" description="HTH marR-type" evidence="5">
    <location>
        <begin position="37"/>
        <end position="166"/>
    </location>
</feature>
<evidence type="ECO:0000256" key="2">
    <source>
        <dbReference type="ARBA" id="ARBA00023125"/>
    </source>
</evidence>
<dbReference type="PROSITE" id="PS01117">
    <property type="entry name" value="HTH_MARR_1"/>
    <property type="match status" value="1"/>
</dbReference>
<dbReference type="SUPFAM" id="SSF46785">
    <property type="entry name" value="Winged helix' DNA-binding domain"/>
    <property type="match status" value="1"/>
</dbReference>
<dbReference type="PRINTS" id="PR00598">
    <property type="entry name" value="HTHMARR"/>
</dbReference>
<dbReference type="InterPro" id="IPR036390">
    <property type="entry name" value="WH_DNA-bd_sf"/>
</dbReference>
<dbReference type="PROSITE" id="PS50995">
    <property type="entry name" value="HTH_MARR_2"/>
    <property type="match status" value="1"/>
</dbReference>
<evidence type="ECO:0000256" key="4">
    <source>
        <dbReference type="SAM" id="MobiDB-lite"/>
    </source>
</evidence>
<proteinExistence type="predicted"/>
<dbReference type="InterPro" id="IPR036388">
    <property type="entry name" value="WH-like_DNA-bd_sf"/>
</dbReference>
<organism evidence="6 7">
    <name type="scientific">Rhodococcus ruber</name>
    <dbReference type="NCBI Taxonomy" id="1830"/>
    <lineage>
        <taxon>Bacteria</taxon>
        <taxon>Bacillati</taxon>
        <taxon>Actinomycetota</taxon>
        <taxon>Actinomycetes</taxon>
        <taxon>Mycobacteriales</taxon>
        <taxon>Nocardiaceae</taxon>
        <taxon>Rhodococcus</taxon>
    </lineage>
</organism>
<keyword evidence="1" id="KW-0805">Transcription regulation</keyword>
<gene>
    <name evidence="6" type="ORF">RHRU231_40005</name>
</gene>
<keyword evidence="2" id="KW-0238">DNA-binding</keyword>
<accession>A0A098BJ47</accession>
<dbReference type="SMART" id="SM00347">
    <property type="entry name" value="HTH_MARR"/>
    <property type="match status" value="1"/>
</dbReference>
<evidence type="ECO:0000256" key="3">
    <source>
        <dbReference type="ARBA" id="ARBA00023163"/>
    </source>
</evidence>
<dbReference type="EMBL" id="CCSD01000050">
    <property type="protein sequence ID" value="CDZ88255.1"/>
    <property type="molecule type" value="Genomic_DNA"/>
</dbReference>
<protein>
    <submittedName>
        <fullName evidence="6">Marr family transcriptional regulator</fullName>
    </submittedName>
</protein>
<evidence type="ECO:0000313" key="6">
    <source>
        <dbReference type="EMBL" id="CDZ88255.1"/>
    </source>
</evidence>